<keyword evidence="3" id="KW-0175">Coiled coil</keyword>
<feature type="compositionally biased region" description="Basic residues" evidence="5">
    <location>
        <begin position="742"/>
        <end position="757"/>
    </location>
</feature>
<dbReference type="STRING" id="6573.A0A210QU77"/>
<feature type="compositionally biased region" description="Basic and acidic residues" evidence="5">
    <location>
        <begin position="580"/>
        <end position="594"/>
    </location>
</feature>
<feature type="compositionally biased region" description="Basic and acidic residues" evidence="5">
    <location>
        <begin position="96"/>
        <end position="118"/>
    </location>
</feature>
<evidence type="ECO:0000256" key="2">
    <source>
        <dbReference type="ARBA" id="ARBA00009087"/>
    </source>
</evidence>
<organism evidence="8 9">
    <name type="scientific">Mizuhopecten yessoensis</name>
    <name type="common">Japanese scallop</name>
    <name type="synonym">Patinopecten yessoensis</name>
    <dbReference type="NCBI Taxonomy" id="6573"/>
    <lineage>
        <taxon>Eukaryota</taxon>
        <taxon>Metazoa</taxon>
        <taxon>Spiralia</taxon>
        <taxon>Lophotrochozoa</taxon>
        <taxon>Mollusca</taxon>
        <taxon>Bivalvia</taxon>
        <taxon>Autobranchia</taxon>
        <taxon>Pteriomorphia</taxon>
        <taxon>Pectinida</taxon>
        <taxon>Pectinoidea</taxon>
        <taxon>Pectinidae</taxon>
        <taxon>Mizuhopecten</taxon>
    </lineage>
</organism>
<dbReference type="EMBL" id="NEDP02001832">
    <property type="protein sequence ID" value="OWF52313.1"/>
    <property type="molecule type" value="Genomic_DNA"/>
</dbReference>
<feature type="region of interest" description="Disordered" evidence="5">
    <location>
        <begin position="457"/>
        <end position="594"/>
    </location>
</feature>
<feature type="compositionally biased region" description="Basic and acidic residues" evidence="5">
    <location>
        <begin position="674"/>
        <end position="690"/>
    </location>
</feature>
<comment type="subcellular location">
    <subcellularLocation>
        <location evidence="1">Nucleus</location>
        <location evidence="1">Nucleolus</location>
    </subcellularLocation>
</comment>
<name>A0A210QU77_MIZYE</name>
<dbReference type="GO" id="GO:0006364">
    <property type="term" value="P:rRNA processing"/>
    <property type="evidence" value="ECO:0007669"/>
    <property type="project" value="InterPro"/>
</dbReference>
<keyword evidence="4" id="KW-0539">Nucleus</keyword>
<dbReference type="Proteomes" id="UP000242188">
    <property type="component" value="Unassembled WGS sequence"/>
</dbReference>
<feature type="compositionally biased region" description="Basic residues" evidence="5">
    <location>
        <begin position="625"/>
        <end position="634"/>
    </location>
</feature>
<feature type="domain" description="NUC153" evidence="6">
    <location>
        <begin position="654"/>
        <end position="682"/>
    </location>
</feature>
<reference evidence="8 9" key="1">
    <citation type="journal article" date="2017" name="Nat. Ecol. Evol.">
        <title>Scallop genome provides insights into evolution of bilaterian karyotype and development.</title>
        <authorList>
            <person name="Wang S."/>
            <person name="Zhang J."/>
            <person name="Jiao W."/>
            <person name="Li J."/>
            <person name="Xun X."/>
            <person name="Sun Y."/>
            <person name="Guo X."/>
            <person name="Huan P."/>
            <person name="Dong B."/>
            <person name="Zhang L."/>
            <person name="Hu X."/>
            <person name="Sun X."/>
            <person name="Wang J."/>
            <person name="Zhao C."/>
            <person name="Wang Y."/>
            <person name="Wang D."/>
            <person name="Huang X."/>
            <person name="Wang R."/>
            <person name="Lv J."/>
            <person name="Li Y."/>
            <person name="Zhang Z."/>
            <person name="Liu B."/>
            <person name="Lu W."/>
            <person name="Hui Y."/>
            <person name="Liang J."/>
            <person name="Zhou Z."/>
            <person name="Hou R."/>
            <person name="Li X."/>
            <person name="Liu Y."/>
            <person name="Li H."/>
            <person name="Ning X."/>
            <person name="Lin Y."/>
            <person name="Zhao L."/>
            <person name="Xing Q."/>
            <person name="Dou J."/>
            <person name="Li Y."/>
            <person name="Mao J."/>
            <person name="Guo H."/>
            <person name="Dou H."/>
            <person name="Li T."/>
            <person name="Mu C."/>
            <person name="Jiang W."/>
            <person name="Fu Q."/>
            <person name="Fu X."/>
            <person name="Miao Y."/>
            <person name="Liu J."/>
            <person name="Yu Q."/>
            <person name="Li R."/>
            <person name="Liao H."/>
            <person name="Li X."/>
            <person name="Kong Y."/>
            <person name="Jiang Z."/>
            <person name="Chourrout D."/>
            <person name="Li R."/>
            <person name="Bao Z."/>
        </authorList>
    </citation>
    <scope>NUCLEOTIDE SEQUENCE [LARGE SCALE GENOMIC DNA]</scope>
    <source>
        <strain evidence="8 9">PY_sf001</strain>
    </source>
</reference>
<feature type="region of interest" description="Disordered" evidence="5">
    <location>
        <begin position="412"/>
        <end position="443"/>
    </location>
</feature>
<dbReference type="PANTHER" id="PTHR12202:SF0">
    <property type="entry name" value="ESF1 HOMOLOG"/>
    <property type="match status" value="1"/>
</dbReference>
<feature type="compositionally biased region" description="Acidic residues" evidence="5">
    <location>
        <begin position="427"/>
        <end position="439"/>
    </location>
</feature>
<feature type="region of interest" description="Disordered" evidence="5">
    <location>
        <begin position="619"/>
        <end position="645"/>
    </location>
</feature>
<accession>A0A210QU77</accession>
<evidence type="ECO:0000259" key="7">
    <source>
        <dbReference type="Pfam" id="PF25121"/>
    </source>
</evidence>
<feature type="compositionally biased region" description="Acidic residues" evidence="5">
    <location>
        <begin position="71"/>
        <end position="83"/>
    </location>
</feature>
<feature type="region of interest" description="Disordered" evidence="5">
    <location>
        <begin position="666"/>
        <end position="757"/>
    </location>
</feature>
<evidence type="ECO:0000256" key="4">
    <source>
        <dbReference type="ARBA" id="ARBA00023242"/>
    </source>
</evidence>
<feature type="compositionally biased region" description="Basic and acidic residues" evidence="5">
    <location>
        <begin position="704"/>
        <end position="731"/>
    </location>
</feature>
<feature type="compositionally biased region" description="Basic residues" evidence="5">
    <location>
        <begin position="570"/>
        <end position="579"/>
    </location>
</feature>
<evidence type="ECO:0000313" key="8">
    <source>
        <dbReference type="EMBL" id="OWF52313.1"/>
    </source>
</evidence>
<proteinExistence type="inferred from homology"/>
<dbReference type="PANTHER" id="PTHR12202">
    <property type="entry name" value="ESF1 HOMOLOG"/>
    <property type="match status" value="1"/>
</dbReference>
<keyword evidence="9" id="KW-1185">Reference proteome</keyword>
<feature type="region of interest" description="Disordered" evidence="5">
    <location>
        <begin position="69"/>
        <end position="181"/>
    </location>
</feature>
<evidence type="ECO:0000313" key="9">
    <source>
        <dbReference type="Proteomes" id="UP000242188"/>
    </source>
</evidence>
<protein>
    <submittedName>
        <fullName evidence="8">ESF1-like</fullName>
    </submittedName>
</protein>
<feature type="compositionally biased region" description="Basic and acidic residues" evidence="5">
    <location>
        <begin position="457"/>
        <end position="467"/>
    </location>
</feature>
<feature type="compositionally biased region" description="Acidic residues" evidence="5">
    <location>
        <begin position="119"/>
        <end position="142"/>
    </location>
</feature>
<feature type="compositionally biased region" description="Basic and acidic residues" evidence="5">
    <location>
        <begin position="510"/>
        <end position="537"/>
    </location>
</feature>
<feature type="compositionally biased region" description="Basic and acidic residues" evidence="5">
    <location>
        <begin position="479"/>
        <end position="502"/>
    </location>
</feature>
<dbReference type="GO" id="GO:0005730">
    <property type="term" value="C:nucleolus"/>
    <property type="evidence" value="ECO:0007669"/>
    <property type="project" value="UniProtKB-SubCell"/>
</dbReference>
<dbReference type="GO" id="GO:0003723">
    <property type="term" value="F:RNA binding"/>
    <property type="evidence" value="ECO:0007669"/>
    <property type="project" value="TreeGrafter"/>
</dbReference>
<dbReference type="AlphaFoldDB" id="A0A210QU77"/>
<comment type="caution">
    <text evidence="8">The sequence shown here is derived from an EMBL/GenBank/DDBJ whole genome shotgun (WGS) entry which is preliminary data.</text>
</comment>
<sequence length="757" mass="87951">MEDVMKDKRFSHIAMDHRFRRIPRQDRKVKIDKRFKGMFSDKKFKMKYTIDKRGRPLNLSTNEDLHKFYELDSEEEDSDESDEDREKKKLKKKPKIGQENKDVLVDRKKSRDKRSKEKDEDEDSLSDEEAESSSSDDEEKDSETDVKGRDLARGEGNLESSSDDDDEEEEEKEKGLTKLVDGGVDHKWNELDREAPEASELGLRLAVCNLDWDRIKAVDIFVLLSSFLPTGGALRSVKIYPSEFGKTRMAEEAIKGPTELVKSTKVEGFDSEEEVTEDAEGTIYHREKLRQYQLTRLKYYYAVAEFDSVDTANTIYGACDGTEYESSATRLDLRFIPDDMTFDDQQELKSVCTTMPTSNVYKPSIFFTSALCQSKVDLTWDETDHDRLKVTMRAPSKMDTATEDDFKAYLASSSGEEDNPYGSFLGESDDENQSEESESEEKQIDKYRALLQNIQETEKEQKDKDIGMEVTWEPGLKQTTEKLLKKKEEEKDSTTWEKYLIKKKEKRQKKREERQMKAKEEKKENKVKEKTNKSDREDVPEEGEAAFSDDDLPGGVNMSEFMDVNSQVQKGKKKKKKRVVEKLTEEEKKEKETKEAELSLLMMDEKEDDRHHFSLNDLVKDNTTTKKKKRKFKKKDLLKSKTKSEDDFKVDVGDERFTAMYSSHVYNLDPTAPEYKRTKGMEAIVEEKLQRSKKKRDQPGGSNRKRDRDGDVTEPQTKVKRDSSVNEHRGQEASLESLIKSVKTKTQRYNIKSKSKR</sequence>
<evidence type="ECO:0000256" key="1">
    <source>
        <dbReference type="ARBA" id="ARBA00004604"/>
    </source>
</evidence>
<feature type="compositionally biased region" description="Basic and acidic residues" evidence="5">
    <location>
        <begin position="143"/>
        <end position="153"/>
    </location>
</feature>
<evidence type="ECO:0000256" key="5">
    <source>
        <dbReference type="SAM" id="MobiDB-lite"/>
    </source>
</evidence>
<dbReference type="InterPro" id="IPR056750">
    <property type="entry name" value="RRM_ESF1"/>
</dbReference>
<dbReference type="InterPro" id="IPR039754">
    <property type="entry name" value="Esf1"/>
</dbReference>
<feature type="compositionally biased region" description="Basic and acidic residues" evidence="5">
    <location>
        <begin position="635"/>
        <end position="645"/>
    </location>
</feature>
<gene>
    <name evidence="8" type="ORF">KP79_PYT09364</name>
</gene>
<feature type="domain" description="ESF1 RRM" evidence="7">
    <location>
        <begin position="204"/>
        <end position="353"/>
    </location>
</feature>
<dbReference type="OrthoDB" id="431825at2759"/>
<evidence type="ECO:0000259" key="6">
    <source>
        <dbReference type="Pfam" id="PF08159"/>
    </source>
</evidence>
<dbReference type="Pfam" id="PF08159">
    <property type="entry name" value="NUC153"/>
    <property type="match status" value="1"/>
</dbReference>
<comment type="similarity">
    <text evidence="2">Belongs to the ESF1 family.</text>
</comment>
<evidence type="ECO:0000256" key="3">
    <source>
        <dbReference type="ARBA" id="ARBA00023054"/>
    </source>
</evidence>
<feature type="compositionally biased region" description="Acidic residues" evidence="5">
    <location>
        <begin position="161"/>
        <end position="171"/>
    </location>
</feature>
<dbReference type="InterPro" id="IPR012580">
    <property type="entry name" value="NUC153"/>
</dbReference>
<dbReference type="Pfam" id="PF25121">
    <property type="entry name" value="RRM_ESF1"/>
    <property type="match status" value="1"/>
</dbReference>
<feature type="compositionally biased region" description="Acidic residues" evidence="5">
    <location>
        <begin position="538"/>
        <end position="552"/>
    </location>
</feature>